<dbReference type="RefSeq" id="WP_188406687.1">
    <property type="nucleotide sequence ID" value="NZ_BMGL01000011.1"/>
</dbReference>
<dbReference type="InterPro" id="IPR027417">
    <property type="entry name" value="P-loop_NTPase"/>
</dbReference>
<dbReference type="InterPro" id="IPR036737">
    <property type="entry name" value="OmpA-like_sf"/>
</dbReference>
<dbReference type="Pfam" id="PF00691">
    <property type="entry name" value="OmpA"/>
    <property type="match status" value="1"/>
</dbReference>
<evidence type="ECO:0000256" key="1">
    <source>
        <dbReference type="PROSITE-ProRule" id="PRU00473"/>
    </source>
</evidence>
<evidence type="ECO:0000256" key="2">
    <source>
        <dbReference type="SAM" id="Coils"/>
    </source>
</evidence>
<dbReference type="PROSITE" id="PS51257">
    <property type="entry name" value="PROKAR_LIPOPROTEIN"/>
    <property type="match status" value="1"/>
</dbReference>
<dbReference type="SUPFAM" id="SSF103088">
    <property type="entry name" value="OmpA-like"/>
    <property type="match status" value="1"/>
</dbReference>
<name>A0A916ZY59_9FLAO</name>
<dbReference type="PANTHER" id="PTHR30329">
    <property type="entry name" value="STATOR ELEMENT OF FLAGELLAR MOTOR COMPLEX"/>
    <property type="match status" value="1"/>
</dbReference>
<feature type="coiled-coil region" evidence="2">
    <location>
        <begin position="26"/>
        <end position="176"/>
    </location>
</feature>
<dbReference type="PANTHER" id="PTHR30329:SF21">
    <property type="entry name" value="LIPOPROTEIN YIAD-RELATED"/>
    <property type="match status" value="1"/>
</dbReference>
<feature type="signal peptide" evidence="3">
    <location>
        <begin position="1"/>
        <end position="24"/>
    </location>
</feature>
<keyword evidence="2" id="KW-0175">Coiled coil</keyword>
<dbReference type="PROSITE" id="PS51123">
    <property type="entry name" value="OMPA_2"/>
    <property type="match status" value="1"/>
</dbReference>
<dbReference type="EMBL" id="BMGL01000011">
    <property type="protein sequence ID" value="GGE18627.1"/>
    <property type="molecule type" value="Genomic_DNA"/>
</dbReference>
<dbReference type="Gene3D" id="1.10.287.1490">
    <property type="match status" value="1"/>
</dbReference>
<evidence type="ECO:0000259" key="4">
    <source>
        <dbReference type="PROSITE" id="PS51123"/>
    </source>
</evidence>
<evidence type="ECO:0000313" key="6">
    <source>
        <dbReference type="Proteomes" id="UP000599688"/>
    </source>
</evidence>
<keyword evidence="1" id="KW-0472">Membrane</keyword>
<dbReference type="InterPro" id="IPR006665">
    <property type="entry name" value="OmpA-like"/>
</dbReference>
<evidence type="ECO:0000256" key="3">
    <source>
        <dbReference type="SAM" id="SignalP"/>
    </source>
</evidence>
<feature type="chain" id="PRO_5036719353" evidence="3">
    <location>
        <begin position="25"/>
        <end position="321"/>
    </location>
</feature>
<dbReference type="AlphaFoldDB" id="A0A916ZY59"/>
<keyword evidence="3" id="KW-0732">Signal</keyword>
<comment type="caution">
    <text evidence="5">The sequence shown here is derived from an EMBL/GenBank/DDBJ whole genome shotgun (WGS) entry which is preliminary data.</text>
</comment>
<evidence type="ECO:0000313" key="5">
    <source>
        <dbReference type="EMBL" id="GGE18627.1"/>
    </source>
</evidence>
<dbReference type="SUPFAM" id="SSF52540">
    <property type="entry name" value="P-loop containing nucleoside triphosphate hydrolases"/>
    <property type="match status" value="1"/>
</dbReference>
<dbReference type="CDD" id="cd07185">
    <property type="entry name" value="OmpA_C-like"/>
    <property type="match status" value="1"/>
</dbReference>
<dbReference type="Proteomes" id="UP000599688">
    <property type="component" value="Unassembled WGS sequence"/>
</dbReference>
<dbReference type="Gene3D" id="3.30.1330.60">
    <property type="entry name" value="OmpA-like domain"/>
    <property type="match status" value="1"/>
</dbReference>
<feature type="domain" description="OmpA-like" evidence="4">
    <location>
        <begin position="188"/>
        <end position="311"/>
    </location>
</feature>
<keyword evidence="6" id="KW-1185">Reference proteome</keyword>
<gene>
    <name evidence="5" type="ORF">GCM10010831_19720</name>
</gene>
<proteinExistence type="predicted"/>
<accession>A0A916ZY59</accession>
<sequence length="321" mass="36072">MKSIRLIFAIALPALLLTSCVSQKKFKDLEGNYNSLVDDYQLLKEKQQDTESELADVKSQLANLQSEYNQLKKDEEELRMQYANMQTNYLNLSKSYDALEKNSSSALAENSKRNRELLKELEEKEKTLAVEQDRLEKLQKDLASRSQRIDELEGLIADKEQKMNSLRENLSKALTNFEGKGLTVEQRDGKVYVSMENKLLFSSGSWSVGSEGKKAVAELGKVLAQNPDIAVSIEGHTDDDPYRGTGQLTDNWDLSTKRATEVLKLLLKNNDIDPQNLTAAGKGEHAPVATNETADGKAKNRRIEVVLTPKLDEISNMLNEM</sequence>
<reference evidence="5 6" key="1">
    <citation type="journal article" date="2014" name="Int. J. Syst. Evol. Microbiol.">
        <title>Complete genome sequence of Corynebacterium casei LMG S-19264T (=DSM 44701T), isolated from a smear-ripened cheese.</title>
        <authorList>
            <consortium name="US DOE Joint Genome Institute (JGI-PGF)"/>
            <person name="Walter F."/>
            <person name="Albersmeier A."/>
            <person name="Kalinowski J."/>
            <person name="Ruckert C."/>
        </authorList>
    </citation>
    <scope>NUCLEOTIDE SEQUENCE [LARGE SCALE GENOMIC DNA]</scope>
    <source>
        <strain evidence="5 6">CGMCC 1.12925</strain>
    </source>
</reference>
<protein>
    <submittedName>
        <fullName evidence="5">Cell envelope biogenesis protein OmpA</fullName>
    </submittedName>
</protein>
<dbReference type="InterPro" id="IPR050330">
    <property type="entry name" value="Bact_OuterMem_StrucFunc"/>
</dbReference>
<organism evidence="5 6">
    <name type="scientific">Psychroflexus salis</name>
    <dbReference type="NCBI Taxonomy" id="1526574"/>
    <lineage>
        <taxon>Bacteria</taxon>
        <taxon>Pseudomonadati</taxon>
        <taxon>Bacteroidota</taxon>
        <taxon>Flavobacteriia</taxon>
        <taxon>Flavobacteriales</taxon>
        <taxon>Flavobacteriaceae</taxon>
        <taxon>Psychroflexus</taxon>
    </lineage>
</organism>
<dbReference type="GO" id="GO:0016020">
    <property type="term" value="C:membrane"/>
    <property type="evidence" value="ECO:0007669"/>
    <property type="project" value="UniProtKB-UniRule"/>
</dbReference>